<dbReference type="AlphaFoldDB" id="D0L6E4"/>
<dbReference type="HOGENOM" id="CLU_027562_17_5_11"/>
<proteinExistence type="inferred from homology"/>
<dbReference type="KEGG" id="gbr:Gbro_1419"/>
<dbReference type="GO" id="GO:0003677">
    <property type="term" value="F:DNA binding"/>
    <property type="evidence" value="ECO:0007669"/>
    <property type="project" value="UniProtKB-KW"/>
</dbReference>
<evidence type="ECO:0000256" key="1">
    <source>
        <dbReference type="ARBA" id="ARBA00008857"/>
    </source>
</evidence>
<sequence length="390" mass="42895">MNRNRREGITDAWHTATGERSAKYGRGKRWLVRWVDESREHSKSFDKKSDATAYLSELTTARNTGRFVHERAGRVTVAALWGEWTAQAGHLSQKTIASRETAYCCHVMPRWAGVTVGDIRVTAVRAWVADMAQAGVGVPTIERAVGVLRGLCELAVDDRRISANPCVNVKLPRRSHPDRAYLSVPHVQALAEAITFRPEVVELLAYTGLRWGEMAALRVSDFDMLRRRVDVSRSVTEVRGHLVWGTPKTHERRSVPFPAVLAETIAPLMAGKGRDDLVFTAESGGVLRNSIWRPRVFDKAVKGCQRADDTFPSLSPHDLRHTAASLAISAGANVKAVQRMLGHAKASMTLDTYADLFDDDLDLVAGALDAKIRATSGTTAGPLRDGTTPR</sequence>
<keyword evidence="3" id="KW-0233">DNA recombination</keyword>
<dbReference type="GO" id="GO:0015074">
    <property type="term" value="P:DNA integration"/>
    <property type="evidence" value="ECO:0007669"/>
    <property type="project" value="InterPro"/>
</dbReference>
<dbReference type="Gene3D" id="1.10.150.130">
    <property type="match status" value="1"/>
</dbReference>
<accession>D0L6E4</accession>
<dbReference type="PANTHER" id="PTHR30349">
    <property type="entry name" value="PHAGE INTEGRASE-RELATED"/>
    <property type="match status" value="1"/>
</dbReference>
<comment type="similarity">
    <text evidence="1">Belongs to the 'phage' integrase family.</text>
</comment>
<keyword evidence="2" id="KW-0238">DNA-binding</keyword>
<dbReference type="Proteomes" id="UP000001219">
    <property type="component" value="Chromosome"/>
</dbReference>
<gene>
    <name evidence="5" type="ordered locus">Gbro_1419</name>
</gene>
<dbReference type="InterPro" id="IPR011010">
    <property type="entry name" value="DNA_brk_join_enz"/>
</dbReference>
<name>D0L6E4_GORB4</name>
<dbReference type="Gene3D" id="1.10.443.10">
    <property type="entry name" value="Intergrase catalytic core"/>
    <property type="match status" value="1"/>
</dbReference>
<dbReference type="GO" id="GO:0006310">
    <property type="term" value="P:DNA recombination"/>
    <property type="evidence" value="ECO:0007669"/>
    <property type="project" value="UniProtKB-KW"/>
</dbReference>
<dbReference type="InterPro" id="IPR010998">
    <property type="entry name" value="Integrase_recombinase_N"/>
</dbReference>
<dbReference type="SUPFAM" id="SSF56349">
    <property type="entry name" value="DNA breaking-rejoining enzymes"/>
    <property type="match status" value="1"/>
</dbReference>
<evidence type="ECO:0000256" key="3">
    <source>
        <dbReference type="ARBA" id="ARBA00023172"/>
    </source>
</evidence>
<dbReference type="InterPro" id="IPR002104">
    <property type="entry name" value="Integrase_catalytic"/>
</dbReference>
<feature type="domain" description="Tyr recombinase" evidence="4">
    <location>
        <begin position="177"/>
        <end position="366"/>
    </location>
</feature>
<reference evidence="6" key="1">
    <citation type="submission" date="2009-10" db="EMBL/GenBank/DDBJ databases">
        <title>The complete chromosome of Gordonia bronchialis DSM 43247.</title>
        <authorList>
            <consortium name="US DOE Joint Genome Institute (JGI-PGF)"/>
            <person name="Lucas S."/>
            <person name="Copeland A."/>
            <person name="Lapidus A."/>
            <person name="Glavina del Rio T."/>
            <person name="Dalin E."/>
            <person name="Tice H."/>
            <person name="Bruce D."/>
            <person name="Goodwin L."/>
            <person name="Pitluck S."/>
            <person name="Kyrpides N."/>
            <person name="Mavromatis K."/>
            <person name="Ivanova N."/>
            <person name="Ovchinnikova G."/>
            <person name="Saunders E."/>
            <person name="Brettin T."/>
            <person name="Detter J.C."/>
            <person name="Han C."/>
            <person name="Larimer F."/>
            <person name="Land M."/>
            <person name="Hauser L."/>
            <person name="Markowitz V."/>
            <person name="Cheng J.-F."/>
            <person name="Hugenholtz P."/>
            <person name="Woyke T."/>
            <person name="Wu D."/>
            <person name="Jando M."/>
            <person name="Schneider S."/>
            <person name="Goeker M."/>
            <person name="Klenk H.-P."/>
            <person name="Eisen J.A."/>
        </authorList>
    </citation>
    <scope>NUCLEOTIDE SEQUENCE [LARGE SCALE GENOMIC DNA]</scope>
    <source>
        <strain evidence="6">ATCC 25592 / DSM 43247 / BCRC 13721 / JCM 3198 / KCTC 3076 / NBRC 16047 / NCTC 10667</strain>
    </source>
</reference>
<dbReference type="PROSITE" id="PS51898">
    <property type="entry name" value="TYR_RECOMBINASE"/>
    <property type="match status" value="1"/>
</dbReference>
<evidence type="ECO:0000313" key="5">
    <source>
        <dbReference type="EMBL" id="ACY20701.1"/>
    </source>
</evidence>
<dbReference type="eggNOG" id="COG0582">
    <property type="taxonomic scope" value="Bacteria"/>
</dbReference>
<evidence type="ECO:0000259" key="4">
    <source>
        <dbReference type="PROSITE" id="PS51898"/>
    </source>
</evidence>
<dbReference type="InterPro" id="IPR050090">
    <property type="entry name" value="Tyrosine_recombinase_XerCD"/>
</dbReference>
<dbReference type="EMBL" id="CP001802">
    <property type="protein sequence ID" value="ACY20701.1"/>
    <property type="molecule type" value="Genomic_DNA"/>
</dbReference>
<dbReference type="RefSeq" id="WP_012833269.1">
    <property type="nucleotide sequence ID" value="NC_013441.1"/>
</dbReference>
<dbReference type="CDD" id="cd01189">
    <property type="entry name" value="INT_ICEBs1_C_like"/>
    <property type="match status" value="1"/>
</dbReference>
<reference evidence="5 6" key="2">
    <citation type="journal article" date="2010" name="Stand. Genomic Sci.">
        <title>Complete genome sequence of Gordonia bronchialis type strain (3410).</title>
        <authorList>
            <person name="Ivanova N."/>
            <person name="Sikorski J."/>
            <person name="Jando M."/>
            <person name="Lapidus A."/>
            <person name="Nolan M."/>
            <person name="Lucas S."/>
            <person name="Del Rio T.G."/>
            <person name="Tice H."/>
            <person name="Copeland A."/>
            <person name="Cheng J.F."/>
            <person name="Chen F."/>
            <person name="Bruce D."/>
            <person name="Goodwin L."/>
            <person name="Pitluck S."/>
            <person name="Mavromatis K."/>
            <person name="Ovchinnikova G."/>
            <person name="Pati A."/>
            <person name="Chen A."/>
            <person name="Palaniappan K."/>
            <person name="Land M."/>
            <person name="Hauser L."/>
            <person name="Chang Y.J."/>
            <person name="Jeffries C.D."/>
            <person name="Chain P."/>
            <person name="Saunders E."/>
            <person name="Han C."/>
            <person name="Detter J.C."/>
            <person name="Brettin T."/>
            <person name="Rohde M."/>
            <person name="Goker M."/>
            <person name="Bristow J."/>
            <person name="Eisen J.A."/>
            <person name="Markowitz V."/>
            <person name="Hugenholtz P."/>
            <person name="Klenk H.P."/>
            <person name="Kyrpides N.C."/>
        </authorList>
    </citation>
    <scope>NUCLEOTIDE SEQUENCE [LARGE SCALE GENOMIC DNA]</scope>
    <source>
        <strain evidence="6">ATCC 25592 / DSM 43247 / BCRC 13721 / JCM 3198 / KCTC 3076 / NBRC 16047 / NCTC 10667</strain>
    </source>
</reference>
<dbReference type="Pfam" id="PF00589">
    <property type="entry name" value="Phage_integrase"/>
    <property type="match status" value="1"/>
</dbReference>
<dbReference type="InterPro" id="IPR013762">
    <property type="entry name" value="Integrase-like_cat_sf"/>
</dbReference>
<dbReference type="PANTHER" id="PTHR30349:SF64">
    <property type="entry name" value="PROPHAGE INTEGRASE INTD-RELATED"/>
    <property type="match status" value="1"/>
</dbReference>
<evidence type="ECO:0000256" key="2">
    <source>
        <dbReference type="ARBA" id="ARBA00023125"/>
    </source>
</evidence>
<dbReference type="STRING" id="526226.Gbro_1419"/>
<organism evidence="5 6">
    <name type="scientific">Gordonia bronchialis (strain ATCC 25592 / DSM 43247 / BCRC 13721 / JCM 3198 / KCTC 3076 / NBRC 16047 / NCTC 10667)</name>
    <name type="common">Rhodococcus bronchialis</name>
    <dbReference type="NCBI Taxonomy" id="526226"/>
    <lineage>
        <taxon>Bacteria</taxon>
        <taxon>Bacillati</taxon>
        <taxon>Actinomycetota</taxon>
        <taxon>Actinomycetes</taxon>
        <taxon>Mycobacteriales</taxon>
        <taxon>Gordoniaceae</taxon>
        <taxon>Gordonia</taxon>
    </lineage>
</organism>
<keyword evidence="6" id="KW-1185">Reference proteome</keyword>
<protein>
    <submittedName>
        <fullName evidence="5">Integrase family protein</fullName>
    </submittedName>
</protein>
<evidence type="ECO:0000313" key="6">
    <source>
        <dbReference type="Proteomes" id="UP000001219"/>
    </source>
</evidence>